<dbReference type="AlphaFoldDB" id="A0AAC9MYA2"/>
<dbReference type="Gene3D" id="3.20.20.100">
    <property type="entry name" value="NADP-dependent oxidoreductase domain"/>
    <property type="match status" value="1"/>
</dbReference>
<organism evidence="2 3">
    <name type="scientific">Actinoalloteichus hymeniacidonis</name>
    <dbReference type="NCBI Taxonomy" id="340345"/>
    <lineage>
        <taxon>Bacteria</taxon>
        <taxon>Bacillati</taxon>
        <taxon>Actinomycetota</taxon>
        <taxon>Actinomycetes</taxon>
        <taxon>Pseudonocardiales</taxon>
        <taxon>Pseudonocardiaceae</taxon>
        <taxon>Actinoalloteichus</taxon>
    </lineage>
</organism>
<evidence type="ECO:0000313" key="2">
    <source>
        <dbReference type="EMBL" id="AOS63224.1"/>
    </source>
</evidence>
<proteinExistence type="predicted"/>
<name>A0AAC9MYA2_9PSEU</name>
<dbReference type="Proteomes" id="UP000095210">
    <property type="component" value="Chromosome"/>
</dbReference>
<keyword evidence="3" id="KW-1185">Reference proteome</keyword>
<dbReference type="Pfam" id="PF00248">
    <property type="entry name" value="Aldo_ket_red"/>
    <property type="match status" value="1"/>
</dbReference>
<evidence type="ECO:0000313" key="3">
    <source>
        <dbReference type="Proteomes" id="UP000095210"/>
    </source>
</evidence>
<sequence length="328" mass="35782">MVPRPTTVVAVPTTSRQPIAPRVALGLAALGRPAYINLGREGELPHDRSVAAMQAATWETLDLAYAHGIRWVDVARSYGRSEEFLAGWLTERGHSDVTVSSKWGYAYVGEWRTDATVHEVKEHSLERLRTQWAQSRALLDGWIDFYQVHSLTSDSPLFEDAELLAALADIAAEGVRLGFSTSGPGQADTVRRALELEFDGRRLFRAVQSTWNPLEPSVGDALAEAHREGVHVLVKEALANGRLVVEPPAVIGEIARRHGVGADAVVLAAALCPPWVDSVLFGPAGPGQLRANLAAEDVRLTEDELEQIAGLAQPATRYWQERAALPWN</sequence>
<gene>
    <name evidence="2" type="ORF">TL08_12050</name>
</gene>
<reference evidence="3" key="1">
    <citation type="submission" date="2016-03" db="EMBL/GenBank/DDBJ databases">
        <title>Complete genome sequence of the type strain Actinoalloteichus hymeniacidonis DSM 45092.</title>
        <authorList>
            <person name="Schaffert L."/>
            <person name="Albersmeier A."/>
            <person name="Winkler A."/>
            <person name="Kalinowski J."/>
            <person name="Zotchev S."/>
            <person name="Ruckert C."/>
        </authorList>
    </citation>
    <scope>NUCLEOTIDE SEQUENCE [LARGE SCALE GENOMIC DNA]</scope>
    <source>
        <strain evidence="3">HPA177(T) (DSM 45092(T))</strain>
    </source>
</reference>
<dbReference type="EMBL" id="CP014859">
    <property type="protein sequence ID" value="AOS63224.1"/>
    <property type="molecule type" value="Genomic_DNA"/>
</dbReference>
<dbReference type="PANTHER" id="PTHR43312:SF1">
    <property type="entry name" value="NADP-DEPENDENT OXIDOREDUCTASE DOMAIN-CONTAINING PROTEIN"/>
    <property type="match status" value="1"/>
</dbReference>
<dbReference type="SUPFAM" id="SSF51430">
    <property type="entry name" value="NAD(P)-linked oxidoreductase"/>
    <property type="match status" value="1"/>
</dbReference>
<evidence type="ECO:0000259" key="1">
    <source>
        <dbReference type="Pfam" id="PF00248"/>
    </source>
</evidence>
<dbReference type="PANTHER" id="PTHR43312">
    <property type="entry name" value="D-THREO-ALDOSE 1-DEHYDROGENASE"/>
    <property type="match status" value="1"/>
</dbReference>
<feature type="domain" description="NADP-dependent oxidoreductase" evidence="1">
    <location>
        <begin position="58"/>
        <end position="311"/>
    </location>
</feature>
<dbReference type="InterPro" id="IPR053135">
    <property type="entry name" value="AKR2_Oxidoreductase"/>
</dbReference>
<protein>
    <submittedName>
        <fullName evidence="2">Oxidoreductase, aryl-alcohol dehydrogenase like protein</fullName>
    </submittedName>
</protein>
<accession>A0AAC9MYA2</accession>
<dbReference type="InterPro" id="IPR023210">
    <property type="entry name" value="NADP_OxRdtase_dom"/>
</dbReference>
<dbReference type="KEGG" id="ahm:TL08_12050"/>
<dbReference type="InterPro" id="IPR036812">
    <property type="entry name" value="NAD(P)_OxRdtase_dom_sf"/>
</dbReference>